<evidence type="ECO:0000313" key="4">
    <source>
        <dbReference type="Proteomes" id="UP000007519"/>
    </source>
</evidence>
<dbReference type="eggNOG" id="COG3637">
    <property type="taxonomic scope" value="Bacteria"/>
</dbReference>
<dbReference type="Pfam" id="PF13568">
    <property type="entry name" value="OMP_b-brl_2"/>
    <property type="match status" value="1"/>
</dbReference>
<evidence type="ECO:0000259" key="2">
    <source>
        <dbReference type="Pfam" id="PF13568"/>
    </source>
</evidence>
<dbReference type="RefSeq" id="WP_015691559.1">
    <property type="nucleotide sequence ID" value="NC_016940.1"/>
</dbReference>
<organism evidence="3 4">
    <name type="scientific">Saprospira grandis (strain Lewin)</name>
    <dbReference type="NCBI Taxonomy" id="984262"/>
    <lineage>
        <taxon>Bacteria</taxon>
        <taxon>Pseudomonadati</taxon>
        <taxon>Bacteroidota</taxon>
        <taxon>Saprospiria</taxon>
        <taxon>Saprospirales</taxon>
        <taxon>Saprospiraceae</taxon>
        <taxon>Saprospira</taxon>
    </lineage>
</organism>
<feature type="chain" id="PRO_5003603883" description="Outer membrane protein beta-barrel domain-containing protein" evidence="1">
    <location>
        <begin position="21"/>
        <end position="207"/>
    </location>
</feature>
<keyword evidence="4" id="KW-1185">Reference proteome</keyword>
<keyword evidence="1" id="KW-0732">Signal</keyword>
<feature type="domain" description="Outer membrane protein beta-barrel" evidence="2">
    <location>
        <begin position="19"/>
        <end position="180"/>
    </location>
</feature>
<dbReference type="Proteomes" id="UP000007519">
    <property type="component" value="Chromosome"/>
</dbReference>
<dbReference type="InterPro" id="IPR025665">
    <property type="entry name" value="Beta-barrel_OMP_2"/>
</dbReference>
<dbReference type="HOGENOM" id="CLU_1388534_0_0_10"/>
<dbReference type="AlphaFoldDB" id="H6L4I7"/>
<gene>
    <name evidence="3" type="ordered locus">SGRA_1176</name>
</gene>
<name>H6L4I7_SAPGL</name>
<accession>H6L4I7</accession>
<proteinExistence type="predicted"/>
<reference evidence="3 4" key="1">
    <citation type="journal article" date="2012" name="Stand. Genomic Sci.">
        <title>Complete genome sequencing and analysis of Saprospira grandis str. Lewin, a predatory marine bacterium.</title>
        <authorList>
            <person name="Saw J.H."/>
            <person name="Yuryev A."/>
            <person name="Kanbe M."/>
            <person name="Hou S."/>
            <person name="Young A.G."/>
            <person name="Aizawa S."/>
            <person name="Alam M."/>
        </authorList>
    </citation>
    <scope>NUCLEOTIDE SEQUENCE [LARGE SCALE GENOMIC DNA]</scope>
    <source>
        <strain evidence="3 4">Lewin</strain>
    </source>
</reference>
<dbReference type="STRING" id="984262.SGRA_1176"/>
<evidence type="ECO:0000313" key="3">
    <source>
        <dbReference type="EMBL" id="AFC23911.1"/>
    </source>
</evidence>
<dbReference type="OrthoDB" id="1001536at2"/>
<dbReference type="EMBL" id="CP002831">
    <property type="protein sequence ID" value="AFC23911.1"/>
    <property type="molecule type" value="Genomic_DNA"/>
</dbReference>
<dbReference type="KEGG" id="sgn:SGRA_1176"/>
<sequence>MRLNILCFLALWIGALQLQAQSSDYQNRFSASIIAGINMAQIDGDDAAGYTKPGLNLGARGTARLAPIWDLGVEILFSQQGSQSPSLQGAPRNFYLHLNNIEVPVLILLKDWEISTEDGKDSYHRMQFGAGLSYNRILNATVEVNGQDDPAVIDNFRKDYVMIVADLTFYFTKNWGLNVRWQRAPMNIRKDTYFNPYMFSLRAIFTL</sequence>
<evidence type="ECO:0000256" key="1">
    <source>
        <dbReference type="SAM" id="SignalP"/>
    </source>
</evidence>
<protein>
    <recommendedName>
        <fullName evidence="2">Outer membrane protein beta-barrel domain-containing protein</fullName>
    </recommendedName>
</protein>
<feature type="signal peptide" evidence="1">
    <location>
        <begin position="1"/>
        <end position="20"/>
    </location>
</feature>